<dbReference type="CDD" id="cd01335">
    <property type="entry name" value="Radical_SAM"/>
    <property type="match status" value="1"/>
</dbReference>
<name>A0A9D1LI74_9FIRM</name>
<evidence type="ECO:0000256" key="1">
    <source>
        <dbReference type="ARBA" id="ARBA00001966"/>
    </source>
</evidence>
<dbReference type="InterPro" id="IPR012837">
    <property type="entry name" value="NrdG"/>
</dbReference>
<evidence type="ECO:0000256" key="10">
    <source>
        <dbReference type="ARBA" id="ARBA00023014"/>
    </source>
</evidence>
<gene>
    <name evidence="13" type="primary">nrdG</name>
    <name evidence="13" type="ORF">IAB68_05415</name>
</gene>
<keyword evidence="8 12" id="KW-0560">Oxidoreductase</keyword>
<keyword evidence="7" id="KW-0479">Metal-binding</keyword>
<evidence type="ECO:0000256" key="9">
    <source>
        <dbReference type="ARBA" id="ARBA00023004"/>
    </source>
</evidence>
<evidence type="ECO:0000256" key="7">
    <source>
        <dbReference type="ARBA" id="ARBA00022723"/>
    </source>
</evidence>
<evidence type="ECO:0000256" key="12">
    <source>
        <dbReference type="PIRNR" id="PIRNR000368"/>
    </source>
</evidence>
<dbReference type="Pfam" id="PF13353">
    <property type="entry name" value="Fer4_12"/>
    <property type="match status" value="1"/>
</dbReference>
<evidence type="ECO:0000256" key="8">
    <source>
        <dbReference type="ARBA" id="ARBA00023002"/>
    </source>
</evidence>
<organism evidence="13 14">
    <name type="scientific">Candidatus Aphodocola excrementigallinarum</name>
    <dbReference type="NCBI Taxonomy" id="2840670"/>
    <lineage>
        <taxon>Bacteria</taxon>
        <taxon>Bacillati</taxon>
        <taxon>Bacillota</taxon>
        <taxon>Bacilli</taxon>
        <taxon>Candidatus Aphodocola</taxon>
    </lineage>
</organism>
<evidence type="ECO:0000256" key="3">
    <source>
        <dbReference type="ARBA" id="ARBA00009777"/>
    </source>
</evidence>
<dbReference type="EMBL" id="DVMT01000054">
    <property type="protein sequence ID" value="HIU40719.1"/>
    <property type="molecule type" value="Genomic_DNA"/>
</dbReference>
<dbReference type="Proteomes" id="UP000824074">
    <property type="component" value="Unassembled WGS sequence"/>
</dbReference>
<sequence>MRYNKIRKMDISNGPGVRVSIFMQGCAFHCKNCFNPETWDFKLGKEFTDDTINKVLDLADKDYIVGLSILGGEPMHPLNIEGTTALAKAFKEKYPNKSVWVWSGFLFDKDLKDKEVLKYVDVLIDGQYKDELHDFRLKWCGSTNQRVIDVKKSLKQNKIVLFDDKKELVGV</sequence>
<reference evidence="13" key="1">
    <citation type="submission" date="2020-10" db="EMBL/GenBank/DDBJ databases">
        <authorList>
            <person name="Gilroy R."/>
        </authorList>
    </citation>
    <scope>NUCLEOTIDE SEQUENCE</scope>
    <source>
        <strain evidence="13">CHK193-30670</strain>
    </source>
</reference>
<dbReference type="SFLD" id="SFLDF00299">
    <property type="entry name" value="anaerobic_ribonucleoside-triph"/>
    <property type="match status" value="1"/>
</dbReference>
<dbReference type="PIRSF" id="PIRSF000368">
    <property type="entry name" value="NrdG"/>
    <property type="match status" value="1"/>
</dbReference>
<dbReference type="PANTHER" id="PTHR30352">
    <property type="entry name" value="PYRUVATE FORMATE-LYASE-ACTIVATING ENZYME"/>
    <property type="match status" value="1"/>
</dbReference>
<comment type="function">
    <text evidence="2 12">Activation of anaerobic ribonucleoside-triphosphate reductase under anaerobic conditions by generation of an organic free radical, using S-adenosylmethionine and reduced flavodoxin as cosubstrates to produce 5'-deoxy-adenosine.</text>
</comment>
<dbReference type="GO" id="GO:0004748">
    <property type="term" value="F:ribonucleoside-diphosphate reductase activity, thioredoxin disulfide as acceptor"/>
    <property type="evidence" value="ECO:0007669"/>
    <property type="project" value="TreeGrafter"/>
</dbReference>
<evidence type="ECO:0000256" key="2">
    <source>
        <dbReference type="ARBA" id="ARBA00003852"/>
    </source>
</evidence>
<dbReference type="PANTHER" id="PTHR30352:SF2">
    <property type="entry name" value="ANAEROBIC RIBONUCLEOSIDE-TRIPHOSPHATE REDUCTASE-ACTIVATING PROTEIN"/>
    <property type="match status" value="1"/>
</dbReference>
<keyword evidence="5" id="KW-0004">4Fe-4S</keyword>
<dbReference type="GO" id="GO:0046872">
    <property type="term" value="F:metal ion binding"/>
    <property type="evidence" value="ECO:0007669"/>
    <property type="project" value="UniProtKB-KW"/>
</dbReference>
<proteinExistence type="inferred from homology"/>
<keyword evidence="6" id="KW-0949">S-adenosyl-L-methionine</keyword>
<dbReference type="GO" id="GO:0043365">
    <property type="term" value="F:[formate-C-acetyltransferase]-activating enzyme activity"/>
    <property type="evidence" value="ECO:0007669"/>
    <property type="project" value="InterPro"/>
</dbReference>
<comment type="cofactor">
    <cofactor evidence="1">
        <name>[4Fe-4S] cluster</name>
        <dbReference type="ChEBI" id="CHEBI:49883"/>
    </cofactor>
</comment>
<dbReference type="SFLD" id="SFLDG01066">
    <property type="entry name" value="organic_radical-activating_enz"/>
    <property type="match status" value="1"/>
</dbReference>
<dbReference type="Gene3D" id="3.20.20.70">
    <property type="entry name" value="Aldolase class I"/>
    <property type="match status" value="1"/>
</dbReference>
<evidence type="ECO:0000256" key="4">
    <source>
        <dbReference type="ARBA" id="ARBA00014281"/>
    </source>
</evidence>
<dbReference type="PROSITE" id="PS01087">
    <property type="entry name" value="RADICAL_ACTIVATING"/>
    <property type="match status" value="1"/>
</dbReference>
<evidence type="ECO:0000313" key="14">
    <source>
        <dbReference type="Proteomes" id="UP000824074"/>
    </source>
</evidence>
<comment type="catalytic activity">
    <reaction evidence="11">
        <text>glycyl-[protein] + reduced [flavodoxin] + S-adenosyl-L-methionine = glycin-2-yl radical-[protein] + semiquinone [flavodoxin] + 5'-deoxyadenosine + L-methionine + H(+)</text>
        <dbReference type="Rhea" id="RHEA:61976"/>
        <dbReference type="Rhea" id="RHEA-COMP:10622"/>
        <dbReference type="Rhea" id="RHEA-COMP:14480"/>
        <dbReference type="Rhea" id="RHEA-COMP:15993"/>
        <dbReference type="Rhea" id="RHEA-COMP:15994"/>
        <dbReference type="ChEBI" id="CHEBI:15378"/>
        <dbReference type="ChEBI" id="CHEBI:17319"/>
        <dbReference type="ChEBI" id="CHEBI:29947"/>
        <dbReference type="ChEBI" id="CHEBI:32722"/>
        <dbReference type="ChEBI" id="CHEBI:57618"/>
        <dbReference type="ChEBI" id="CHEBI:57844"/>
        <dbReference type="ChEBI" id="CHEBI:59789"/>
        <dbReference type="ChEBI" id="CHEBI:140311"/>
    </reaction>
</comment>
<comment type="caution">
    <text evidence="13">The sequence shown here is derived from an EMBL/GenBank/DDBJ whole genome shotgun (WGS) entry which is preliminary data.</text>
</comment>
<evidence type="ECO:0000313" key="13">
    <source>
        <dbReference type="EMBL" id="HIU40719.1"/>
    </source>
</evidence>
<dbReference type="AlphaFoldDB" id="A0A9D1LI74"/>
<keyword evidence="10" id="KW-0411">Iron-sulfur</keyword>
<dbReference type="SFLD" id="SFLDG01063">
    <property type="entry name" value="activating_enzymes__group_1"/>
    <property type="match status" value="1"/>
</dbReference>
<comment type="similarity">
    <text evidence="3 12">Belongs to the organic radical-activating enzymes family.</text>
</comment>
<accession>A0A9D1LI74</accession>
<evidence type="ECO:0000256" key="11">
    <source>
        <dbReference type="ARBA" id="ARBA00047365"/>
    </source>
</evidence>
<evidence type="ECO:0000256" key="5">
    <source>
        <dbReference type="ARBA" id="ARBA00022485"/>
    </source>
</evidence>
<keyword evidence="9" id="KW-0408">Iron</keyword>
<dbReference type="NCBIfam" id="TIGR02491">
    <property type="entry name" value="NrdG"/>
    <property type="match status" value="1"/>
</dbReference>
<dbReference type="InterPro" id="IPR007197">
    <property type="entry name" value="rSAM"/>
</dbReference>
<reference evidence="13" key="2">
    <citation type="journal article" date="2021" name="PeerJ">
        <title>Extensive microbial diversity within the chicken gut microbiome revealed by metagenomics and culture.</title>
        <authorList>
            <person name="Gilroy R."/>
            <person name="Ravi A."/>
            <person name="Getino M."/>
            <person name="Pursley I."/>
            <person name="Horton D.L."/>
            <person name="Alikhan N.F."/>
            <person name="Baker D."/>
            <person name="Gharbi K."/>
            <person name="Hall N."/>
            <person name="Watson M."/>
            <person name="Adriaenssens E.M."/>
            <person name="Foster-Nyarko E."/>
            <person name="Jarju S."/>
            <person name="Secka A."/>
            <person name="Antonio M."/>
            <person name="Oren A."/>
            <person name="Chaudhuri R.R."/>
            <person name="La Ragione R."/>
            <person name="Hildebrand F."/>
            <person name="Pallen M.J."/>
        </authorList>
    </citation>
    <scope>NUCLEOTIDE SEQUENCE</scope>
    <source>
        <strain evidence="13">CHK193-30670</strain>
    </source>
</reference>
<dbReference type="InterPro" id="IPR001989">
    <property type="entry name" value="Radical_activat_CS"/>
</dbReference>
<dbReference type="SUPFAM" id="SSF102114">
    <property type="entry name" value="Radical SAM enzymes"/>
    <property type="match status" value="1"/>
</dbReference>
<dbReference type="InterPro" id="IPR034457">
    <property type="entry name" value="Organic_radical-activating"/>
</dbReference>
<dbReference type="InterPro" id="IPR013785">
    <property type="entry name" value="Aldolase_TIM"/>
</dbReference>
<evidence type="ECO:0000256" key="6">
    <source>
        <dbReference type="ARBA" id="ARBA00022691"/>
    </source>
</evidence>
<dbReference type="GO" id="GO:0051539">
    <property type="term" value="F:4 iron, 4 sulfur cluster binding"/>
    <property type="evidence" value="ECO:0007669"/>
    <property type="project" value="UniProtKB-KW"/>
</dbReference>
<dbReference type="InterPro" id="IPR058240">
    <property type="entry name" value="rSAM_sf"/>
</dbReference>
<protein>
    <recommendedName>
        <fullName evidence="4 12">Anaerobic ribonucleoside-triphosphate reductase-activating protein</fullName>
        <ecNumber evidence="12">1.97.1.-</ecNumber>
    </recommendedName>
</protein>
<dbReference type="EC" id="1.97.1.-" evidence="12"/>
<dbReference type="SFLD" id="SFLDS00029">
    <property type="entry name" value="Radical_SAM"/>
    <property type="match status" value="1"/>
</dbReference>